<accession>A0A0G2ZCV5</accession>
<dbReference type="AlphaFoldDB" id="A0A0G2ZCV5"/>
<keyword evidence="3" id="KW-1185">Reference proteome</keyword>
<reference evidence="2 3" key="1">
    <citation type="submission" date="2015-04" db="EMBL/GenBank/DDBJ databases">
        <title>Complete Genome Sequence of Kosmotoga pacifica SLHLJ1.</title>
        <authorList>
            <person name="Jiang L.J."/>
            <person name="Shao Z.Z."/>
            <person name="Jebbar M."/>
        </authorList>
    </citation>
    <scope>NUCLEOTIDE SEQUENCE [LARGE SCALE GENOMIC DNA]</scope>
    <source>
        <strain evidence="2 3">SLHLJ1</strain>
    </source>
</reference>
<evidence type="ECO:0000256" key="1">
    <source>
        <dbReference type="SAM" id="Phobius"/>
    </source>
</evidence>
<proteinExistence type="predicted"/>
<evidence type="ECO:0000313" key="2">
    <source>
        <dbReference type="EMBL" id="AKI96593.1"/>
    </source>
</evidence>
<dbReference type="STRING" id="1330330.IX53_00765"/>
<name>A0A0G2ZCV5_9BACT</name>
<keyword evidence="1" id="KW-1133">Transmembrane helix</keyword>
<dbReference type="EMBL" id="CP011232">
    <property type="protein sequence ID" value="AKI96593.1"/>
    <property type="molecule type" value="Genomic_DNA"/>
</dbReference>
<keyword evidence="1" id="KW-0812">Transmembrane</keyword>
<keyword evidence="1" id="KW-0472">Membrane</keyword>
<dbReference type="Proteomes" id="UP000035159">
    <property type="component" value="Chromosome"/>
</dbReference>
<sequence length="97" mass="10496">MFGQDKILHFILGFMIATIVGILIGSSSIGGLVGIGAGAAKEAWDAMGHGVPEEGDYVATEIGAVLGTLVAEKVIEESNGRSWWFTDIFKHERFWDR</sequence>
<dbReference type="KEGG" id="kpf:IX53_00765"/>
<organism evidence="2 3">
    <name type="scientific">Kosmotoga pacifica</name>
    <dbReference type="NCBI Taxonomy" id="1330330"/>
    <lineage>
        <taxon>Bacteria</taxon>
        <taxon>Thermotogati</taxon>
        <taxon>Thermotogota</taxon>
        <taxon>Thermotogae</taxon>
        <taxon>Kosmotogales</taxon>
        <taxon>Kosmotogaceae</taxon>
        <taxon>Kosmotoga</taxon>
    </lineage>
</organism>
<gene>
    <name evidence="2" type="ORF">IX53_00765</name>
</gene>
<protein>
    <submittedName>
        <fullName evidence="2">Uncharacterized protein</fullName>
    </submittedName>
</protein>
<feature type="transmembrane region" description="Helical" evidence="1">
    <location>
        <begin position="7"/>
        <end position="25"/>
    </location>
</feature>
<dbReference type="RefSeq" id="WP_047753728.1">
    <property type="nucleotide sequence ID" value="NZ_CAJUHA010000002.1"/>
</dbReference>
<evidence type="ECO:0000313" key="3">
    <source>
        <dbReference type="Proteomes" id="UP000035159"/>
    </source>
</evidence>
<dbReference type="PATRIC" id="fig|1330330.3.peg.145"/>